<organism evidence="3 4">
    <name type="scientific">Desmophyllum pertusum</name>
    <dbReference type="NCBI Taxonomy" id="174260"/>
    <lineage>
        <taxon>Eukaryota</taxon>
        <taxon>Metazoa</taxon>
        <taxon>Cnidaria</taxon>
        <taxon>Anthozoa</taxon>
        <taxon>Hexacorallia</taxon>
        <taxon>Scleractinia</taxon>
        <taxon>Caryophylliina</taxon>
        <taxon>Caryophylliidae</taxon>
        <taxon>Desmophyllum</taxon>
    </lineage>
</organism>
<gene>
    <name evidence="3" type="primary">TDRD7_1</name>
    <name evidence="3" type="ORF">OS493_014473</name>
</gene>
<name>A0A9W9YPM3_9CNID</name>
<reference evidence="3" key="1">
    <citation type="submission" date="2023-01" db="EMBL/GenBank/DDBJ databases">
        <title>Genome assembly of the deep-sea coral Lophelia pertusa.</title>
        <authorList>
            <person name="Herrera S."/>
            <person name="Cordes E."/>
        </authorList>
    </citation>
    <scope>NUCLEOTIDE SEQUENCE</scope>
    <source>
        <strain evidence="3">USNM1676648</strain>
        <tissue evidence="3">Polyp</tissue>
    </source>
</reference>
<dbReference type="InterPro" id="IPR050621">
    <property type="entry name" value="Tudor_domain_containing"/>
</dbReference>
<evidence type="ECO:0000259" key="2">
    <source>
        <dbReference type="PROSITE" id="PS50304"/>
    </source>
</evidence>
<dbReference type="PANTHER" id="PTHR22948:SF29">
    <property type="entry name" value="FI02030P-RELATED"/>
    <property type="match status" value="1"/>
</dbReference>
<dbReference type="PANTHER" id="PTHR22948">
    <property type="entry name" value="TUDOR DOMAIN CONTAINING PROTEIN"/>
    <property type="match status" value="1"/>
</dbReference>
<protein>
    <submittedName>
        <fullName evidence="3">Tudor domain-containing protein 7</fullName>
    </submittedName>
</protein>
<feature type="domain" description="Tudor" evidence="2">
    <location>
        <begin position="131"/>
        <end position="190"/>
    </location>
</feature>
<dbReference type="InterPro" id="IPR035437">
    <property type="entry name" value="SNase_OB-fold_sf"/>
</dbReference>
<sequence length="281" mass="31058">MERNVLLEVVQASDVPLVRLFVPSEDDEKHFEPLDDGSVDGDSVASESSSDASKSPEEGDKATIPPPLDLSKPWVDISILEFDDPSLFMFQCLELLQQKEALEEKIQDYYTRDSTWSLFLHRAGAEVLSGRTKLVCLCAVHNAEDNTWYRAVIKASLSPQQTCVRFADYGDFGIVSSTSLQALPDGFKELPLMAVQGCLHGVEPVGADLAEWSQEAIRRFEELAAGKKLVAKPRGVANHSRSTNEETKISLELYDTSEGNEDVLIADVLVNEGLARRINET</sequence>
<dbReference type="Gene3D" id="2.40.50.90">
    <property type="match status" value="1"/>
</dbReference>
<feature type="compositionally biased region" description="Low complexity" evidence="1">
    <location>
        <begin position="40"/>
        <end position="53"/>
    </location>
</feature>
<dbReference type="OrthoDB" id="5800423at2759"/>
<evidence type="ECO:0000313" key="4">
    <source>
        <dbReference type="Proteomes" id="UP001163046"/>
    </source>
</evidence>
<dbReference type="PROSITE" id="PS50304">
    <property type="entry name" value="TUDOR"/>
    <property type="match status" value="1"/>
</dbReference>
<dbReference type="SMART" id="SM00333">
    <property type="entry name" value="TUDOR"/>
    <property type="match status" value="1"/>
</dbReference>
<evidence type="ECO:0000313" key="3">
    <source>
        <dbReference type="EMBL" id="KAJ7361832.1"/>
    </source>
</evidence>
<dbReference type="AlphaFoldDB" id="A0A9W9YPM3"/>
<feature type="region of interest" description="Disordered" evidence="1">
    <location>
        <begin position="28"/>
        <end position="67"/>
    </location>
</feature>
<dbReference type="Pfam" id="PF00567">
    <property type="entry name" value="TUDOR"/>
    <property type="match status" value="1"/>
</dbReference>
<dbReference type="InterPro" id="IPR002999">
    <property type="entry name" value="Tudor"/>
</dbReference>
<dbReference type="SUPFAM" id="SSF63748">
    <property type="entry name" value="Tudor/PWWP/MBT"/>
    <property type="match status" value="1"/>
</dbReference>
<keyword evidence="4" id="KW-1185">Reference proteome</keyword>
<dbReference type="Gene3D" id="2.30.30.140">
    <property type="match status" value="1"/>
</dbReference>
<evidence type="ECO:0000256" key="1">
    <source>
        <dbReference type="SAM" id="MobiDB-lite"/>
    </source>
</evidence>
<dbReference type="EMBL" id="MU827308">
    <property type="protein sequence ID" value="KAJ7361832.1"/>
    <property type="molecule type" value="Genomic_DNA"/>
</dbReference>
<accession>A0A9W9YPM3</accession>
<dbReference type="Proteomes" id="UP001163046">
    <property type="component" value="Unassembled WGS sequence"/>
</dbReference>
<comment type="caution">
    <text evidence="3">The sequence shown here is derived from an EMBL/GenBank/DDBJ whole genome shotgun (WGS) entry which is preliminary data.</text>
</comment>
<proteinExistence type="predicted"/>